<dbReference type="PANTHER" id="PTHR46383:SF1">
    <property type="entry name" value="ASPARTATE AMINOTRANSFERASE"/>
    <property type="match status" value="1"/>
</dbReference>
<keyword evidence="5" id="KW-0663">Pyridoxal phosphate</keyword>
<evidence type="ECO:0000313" key="8">
    <source>
        <dbReference type="EMBL" id="SNS16659.1"/>
    </source>
</evidence>
<protein>
    <recommendedName>
        <fullName evidence="6">Aminotransferase</fullName>
        <ecNumber evidence="6">2.6.1.-</ecNumber>
    </recommendedName>
</protein>
<dbReference type="RefSeq" id="WP_089317868.1">
    <property type="nucleotide sequence ID" value="NZ_FZOQ01000002.1"/>
</dbReference>
<keyword evidence="4 6" id="KW-0808">Transferase</keyword>
<dbReference type="Pfam" id="PF00155">
    <property type="entry name" value="Aminotran_1_2"/>
    <property type="match status" value="1"/>
</dbReference>
<keyword evidence="3 6" id="KW-0032">Aminotransferase</keyword>
<comment type="cofactor">
    <cofactor evidence="1 6">
        <name>pyridoxal 5'-phosphate</name>
        <dbReference type="ChEBI" id="CHEBI:597326"/>
    </cofactor>
</comment>
<dbReference type="Gene3D" id="3.40.640.10">
    <property type="entry name" value="Type I PLP-dependent aspartate aminotransferase-like (Major domain)"/>
    <property type="match status" value="1"/>
</dbReference>
<dbReference type="InterPro" id="IPR004839">
    <property type="entry name" value="Aminotransferase_I/II_large"/>
</dbReference>
<evidence type="ECO:0000256" key="5">
    <source>
        <dbReference type="ARBA" id="ARBA00022898"/>
    </source>
</evidence>
<dbReference type="GO" id="GO:0006520">
    <property type="term" value="P:amino acid metabolic process"/>
    <property type="evidence" value="ECO:0007669"/>
    <property type="project" value="InterPro"/>
</dbReference>
<sequence>MDLITLASGASYFRSPGAATAAAIAALQAGKTAYGPAEGTLEFRRAICDMYKAQGVELSPDQVLITPGTKQALFNLFSILLRQGDEVVVPTPAWFGFHELMKYSRGKLVPVETKLEEHYRLTPEKLRKSLSSRSRILLLTNPGNPTGRLYTKAELEALLEVVQEYPDLYLISDEIYDHLTYGEPATPLLSCQGAPQERSVLLSGFSKTFAMSGWRLGFMAGPEELIKKCTDFQASTLAGVSVFLQDAAIATLNKRDKALPPMLEVLAHNRQVMKEGLDRIPHVRFYLPEGAYYFFPDLSHYLHTETPGGEPVTSTMDLCRYLKEEHGVEMVPGDYFGAPGHVRMSFAIETERLQEAMQRLQEGLSVLKQ</sequence>
<dbReference type="EMBL" id="FZOQ01000002">
    <property type="protein sequence ID" value="SNS16659.1"/>
    <property type="molecule type" value="Genomic_DNA"/>
</dbReference>
<gene>
    <name evidence="8" type="ORF">SAMN06296052_102411</name>
</gene>
<evidence type="ECO:0000256" key="1">
    <source>
        <dbReference type="ARBA" id="ARBA00001933"/>
    </source>
</evidence>
<evidence type="ECO:0000256" key="2">
    <source>
        <dbReference type="ARBA" id="ARBA00007441"/>
    </source>
</evidence>
<feature type="domain" description="Aminotransferase class I/classII large" evidence="7">
    <location>
        <begin position="2"/>
        <end position="360"/>
    </location>
</feature>
<dbReference type="SUPFAM" id="SSF53383">
    <property type="entry name" value="PLP-dependent transferases"/>
    <property type="match status" value="1"/>
</dbReference>
<dbReference type="InterPro" id="IPR015422">
    <property type="entry name" value="PyrdxlP-dep_Trfase_small"/>
</dbReference>
<dbReference type="EC" id="2.6.1.-" evidence="6"/>
<dbReference type="OrthoDB" id="1489696at2"/>
<dbReference type="CDD" id="cd00609">
    <property type="entry name" value="AAT_like"/>
    <property type="match status" value="1"/>
</dbReference>
<proteinExistence type="inferred from homology"/>
<dbReference type="GO" id="GO:0008483">
    <property type="term" value="F:transaminase activity"/>
    <property type="evidence" value="ECO:0007669"/>
    <property type="project" value="UniProtKB-KW"/>
</dbReference>
<name>A0A239C9M7_9BACT</name>
<dbReference type="InterPro" id="IPR004838">
    <property type="entry name" value="NHTrfase_class1_PyrdxlP-BS"/>
</dbReference>
<evidence type="ECO:0000256" key="6">
    <source>
        <dbReference type="RuleBase" id="RU000481"/>
    </source>
</evidence>
<evidence type="ECO:0000256" key="4">
    <source>
        <dbReference type="ARBA" id="ARBA00022679"/>
    </source>
</evidence>
<dbReference type="InterPro" id="IPR015424">
    <property type="entry name" value="PyrdxlP-dep_Trfase"/>
</dbReference>
<evidence type="ECO:0000256" key="3">
    <source>
        <dbReference type="ARBA" id="ARBA00022576"/>
    </source>
</evidence>
<evidence type="ECO:0000259" key="7">
    <source>
        <dbReference type="Pfam" id="PF00155"/>
    </source>
</evidence>
<accession>A0A239C9M7</accession>
<keyword evidence="9" id="KW-1185">Reference proteome</keyword>
<evidence type="ECO:0000313" key="9">
    <source>
        <dbReference type="Proteomes" id="UP000198432"/>
    </source>
</evidence>
<dbReference type="Gene3D" id="3.90.1150.10">
    <property type="entry name" value="Aspartate Aminotransferase, domain 1"/>
    <property type="match status" value="1"/>
</dbReference>
<dbReference type="InterPro" id="IPR015421">
    <property type="entry name" value="PyrdxlP-dep_Trfase_major"/>
</dbReference>
<comment type="similarity">
    <text evidence="2 6">Belongs to the class-I pyridoxal-phosphate-dependent aminotransferase family.</text>
</comment>
<reference evidence="9" key="1">
    <citation type="submission" date="2017-06" db="EMBL/GenBank/DDBJ databases">
        <authorList>
            <person name="Varghese N."/>
            <person name="Submissions S."/>
        </authorList>
    </citation>
    <scope>NUCLEOTIDE SEQUENCE [LARGE SCALE GENOMIC DNA]</scope>
    <source>
        <strain evidence="9">NKM1</strain>
    </source>
</reference>
<organism evidence="8 9">
    <name type="scientific">Pontibacter ummariensis</name>
    <dbReference type="NCBI Taxonomy" id="1610492"/>
    <lineage>
        <taxon>Bacteria</taxon>
        <taxon>Pseudomonadati</taxon>
        <taxon>Bacteroidota</taxon>
        <taxon>Cytophagia</taxon>
        <taxon>Cytophagales</taxon>
        <taxon>Hymenobacteraceae</taxon>
        <taxon>Pontibacter</taxon>
    </lineage>
</organism>
<dbReference type="GO" id="GO:0030170">
    <property type="term" value="F:pyridoxal phosphate binding"/>
    <property type="evidence" value="ECO:0007669"/>
    <property type="project" value="InterPro"/>
</dbReference>
<dbReference type="PANTHER" id="PTHR46383">
    <property type="entry name" value="ASPARTATE AMINOTRANSFERASE"/>
    <property type="match status" value="1"/>
</dbReference>
<dbReference type="Proteomes" id="UP000198432">
    <property type="component" value="Unassembled WGS sequence"/>
</dbReference>
<dbReference type="AlphaFoldDB" id="A0A239C9M7"/>
<dbReference type="PROSITE" id="PS00105">
    <property type="entry name" value="AA_TRANSFER_CLASS_1"/>
    <property type="match status" value="1"/>
</dbReference>
<dbReference type="InterPro" id="IPR050596">
    <property type="entry name" value="AspAT/PAT-like"/>
</dbReference>